<evidence type="ECO:0000313" key="4">
    <source>
        <dbReference type="Proteomes" id="UP000663881"/>
    </source>
</evidence>
<dbReference type="EMBL" id="CAJNON010000071">
    <property type="protein sequence ID" value="CAF0914409.1"/>
    <property type="molecule type" value="Genomic_DNA"/>
</dbReference>
<sequence length="168" mass="19298">MPSNRSSDIPSSYDRFRVTTIQFLSPFRNHRSGRHIRRQSPERSWIRKIQVHPNNQNRSSESNEINHENANLVNASKQTIDDKSSKKKSSNKFFNTRPTSNIVGVINTDKAPTVHSSRSSQLELRQSLSVPTPSMLRYRNASLPALVPTYIIDSPKFLDNSVQRFDFN</sequence>
<reference evidence="3" key="1">
    <citation type="submission" date="2021-02" db="EMBL/GenBank/DDBJ databases">
        <authorList>
            <person name="Nowell W R."/>
        </authorList>
    </citation>
    <scope>NUCLEOTIDE SEQUENCE</scope>
</reference>
<dbReference type="Proteomes" id="UP000663891">
    <property type="component" value="Unassembled WGS sequence"/>
</dbReference>
<name>A0A818G7A9_9BILA</name>
<dbReference type="AlphaFoldDB" id="A0A818G7A9"/>
<protein>
    <submittedName>
        <fullName evidence="3">Uncharacterized protein</fullName>
    </submittedName>
</protein>
<dbReference type="EMBL" id="CAJOAY010000012">
    <property type="protein sequence ID" value="CAF3485417.1"/>
    <property type="molecule type" value="Genomic_DNA"/>
</dbReference>
<feature type="region of interest" description="Disordered" evidence="1">
    <location>
        <begin position="50"/>
        <end position="95"/>
    </location>
</feature>
<evidence type="ECO:0000313" key="2">
    <source>
        <dbReference type="EMBL" id="CAF0914409.1"/>
    </source>
</evidence>
<dbReference type="Proteomes" id="UP000663881">
    <property type="component" value="Unassembled WGS sequence"/>
</dbReference>
<dbReference type="OrthoDB" id="10026577at2759"/>
<evidence type="ECO:0000256" key="1">
    <source>
        <dbReference type="SAM" id="MobiDB-lite"/>
    </source>
</evidence>
<evidence type="ECO:0000313" key="3">
    <source>
        <dbReference type="EMBL" id="CAF3485417.1"/>
    </source>
</evidence>
<proteinExistence type="predicted"/>
<feature type="compositionally biased region" description="Polar residues" evidence="1">
    <location>
        <begin position="52"/>
        <end position="78"/>
    </location>
</feature>
<gene>
    <name evidence="3" type="ORF">OKA104_LOCUS572</name>
    <name evidence="2" type="ORF">VCS650_LOCUS10024</name>
</gene>
<organism evidence="3 4">
    <name type="scientific">Adineta steineri</name>
    <dbReference type="NCBI Taxonomy" id="433720"/>
    <lineage>
        <taxon>Eukaryota</taxon>
        <taxon>Metazoa</taxon>
        <taxon>Spiralia</taxon>
        <taxon>Gnathifera</taxon>
        <taxon>Rotifera</taxon>
        <taxon>Eurotatoria</taxon>
        <taxon>Bdelloidea</taxon>
        <taxon>Adinetida</taxon>
        <taxon>Adinetidae</taxon>
        <taxon>Adineta</taxon>
    </lineage>
</organism>
<comment type="caution">
    <text evidence="3">The sequence shown here is derived from an EMBL/GenBank/DDBJ whole genome shotgun (WGS) entry which is preliminary data.</text>
</comment>
<accession>A0A818G7A9</accession>